<sequence length="75" mass="8721">MTEFNNVRNCIVHANGDIKKMNSTVALKDIIDKKPTLSLNNENNIIISLNYLKDTITKIRKLFQWLYTHLDQSSK</sequence>
<dbReference type="EMBL" id="AAMGKT010000004">
    <property type="protein sequence ID" value="EDH1109255.1"/>
    <property type="molecule type" value="Genomic_DNA"/>
</dbReference>
<reference evidence="1" key="1">
    <citation type="submission" date="2018-07" db="EMBL/GenBank/DDBJ databases">
        <authorList>
            <consortium name="GenomeTrakr network: Whole genome sequencing for foodborne pathogen traceback"/>
        </authorList>
    </citation>
    <scope>NUCLEOTIDE SEQUENCE</scope>
    <source>
        <strain evidence="1">CFSAN031622</strain>
    </source>
</reference>
<gene>
    <name evidence="1" type="ORF">AXO93_09080</name>
    <name evidence="2" type="ORF">GCX84_06790</name>
</gene>
<comment type="caution">
    <text evidence="1">The sequence shown here is derived from an EMBL/GenBank/DDBJ whole genome shotgun (WGS) entry which is preliminary data.</text>
</comment>
<evidence type="ECO:0000313" key="1">
    <source>
        <dbReference type="EMBL" id="EBQ0620182.1"/>
    </source>
</evidence>
<dbReference type="AlphaFoldDB" id="A0A5U4N8F0"/>
<evidence type="ECO:0000313" key="2">
    <source>
        <dbReference type="EMBL" id="EDH1109255.1"/>
    </source>
</evidence>
<dbReference type="EMBL" id="AAGNTS010000003">
    <property type="protein sequence ID" value="EBQ0620182.1"/>
    <property type="molecule type" value="Genomic_DNA"/>
</dbReference>
<protein>
    <submittedName>
        <fullName evidence="1">Uncharacterized protein</fullName>
    </submittedName>
</protein>
<organism evidence="1">
    <name type="scientific">Salmonella enterica I</name>
    <dbReference type="NCBI Taxonomy" id="59201"/>
    <lineage>
        <taxon>Bacteria</taxon>
        <taxon>Pseudomonadati</taxon>
        <taxon>Pseudomonadota</taxon>
        <taxon>Gammaproteobacteria</taxon>
        <taxon>Enterobacterales</taxon>
        <taxon>Enterobacteriaceae</taxon>
        <taxon>Salmonella</taxon>
    </lineage>
</organism>
<accession>A0A5U4N8F0</accession>
<proteinExistence type="predicted"/>
<reference evidence="2" key="2">
    <citation type="submission" date="2019-10" db="EMBL/GenBank/DDBJ databases">
        <authorList>
            <person name="Ashton P.M."/>
            <person name="Dallman T."/>
            <person name="Nair S."/>
            <person name="De Pinna E."/>
            <person name="Peters T."/>
            <person name="Grant K."/>
        </authorList>
    </citation>
    <scope>NUCLEOTIDE SEQUENCE</scope>
    <source>
        <strain evidence="2">821059</strain>
    </source>
</reference>
<name>A0A5U4N8F0_SALET</name>